<dbReference type="InterPro" id="IPR055765">
    <property type="entry name" value="DUF7341"/>
</dbReference>
<accession>A0A0D4C1H5</accession>
<dbReference type="PATRIC" id="fig|1618207.4.peg.2963"/>
<dbReference type="RefSeq" id="WP_045076263.1">
    <property type="nucleotide sequence ID" value="NZ_CP011005.1"/>
</dbReference>
<dbReference type="Proteomes" id="UP000061839">
    <property type="component" value="Chromosome"/>
</dbReference>
<dbReference type="EMBL" id="CP011005">
    <property type="protein sequence ID" value="AJT42414.1"/>
    <property type="molecule type" value="Genomic_DNA"/>
</dbReference>
<dbReference type="OrthoDB" id="5023842at2"/>
<protein>
    <recommendedName>
        <fullName evidence="1">DUF7341 domain-containing protein</fullName>
    </recommendedName>
</protein>
<evidence type="ECO:0000259" key="1">
    <source>
        <dbReference type="Pfam" id="PF24030"/>
    </source>
</evidence>
<reference evidence="2 3" key="1">
    <citation type="journal article" date="2015" name="Genome Announc.">
        <title>Complete Genome Sequencing of Protease-Producing Novel Arthrobacter sp. Strain IHBB 11108 Using PacBio Single-Molecule Real-Time Sequencing Technology.</title>
        <authorList>
            <person name="Kiran S."/>
            <person name="Swarnkar M.K."/>
            <person name="Pal M."/>
            <person name="Thakur R."/>
            <person name="Tewari R."/>
            <person name="Singh A.K."/>
            <person name="Gulati A."/>
        </authorList>
    </citation>
    <scope>NUCLEOTIDE SEQUENCE [LARGE SCALE GENOMIC DNA]</scope>
    <source>
        <strain evidence="2 3">IHBB 11108</strain>
    </source>
</reference>
<proteinExistence type="predicted"/>
<evidence type="ECO:0000313" key="3">
    <source>
        <dbReference type="Proteomes" id="UP000061839"/>
    </source>
</evidence>
<gene>
    <name evidence="2" type="ORF">UM93_14555</name>
</gene>
<name>A0A0D4C1H5_9MICC</name>
<dbReference type="HOGENOM" id="CLU_1325110_0_0_11"/>
<dbReference type="AlphaFoldDB" id="A0A0D4C1H5"/>
<feature type="domain" description="DUF7341" evidence="1">
    <location>
        <begin position="3"/>
        <end position="126"/>
    </location>
</feature>
<organism evidence="2 3">
    <name type="scientific">Psychromicrobium lacuslunae</name>
    <dbReference type="NCBI Taxonomy" id="1618207"/>
    <lineage>
        <taxon>Bacteria</taxon>
        <taxon>Bacillati</taxon>
        <taxon>Actinomycetota</taxon>
        <taxon>Actinomycetes</taxon>
        <taxon>Micrococcales</taxon>
        <taxon>Micrococcaceae</taxon>
        <taxon>Psychromicrobium</taxon>
    </lineage>
</organism>
<sequence length="198" mass="21667">MTTKLNQLVHELTRPHAATIIRDDGSKTFTTEASLLNQLREAVKGSGGRGASGANSAPIPINPAAHDLYQRISYKAQQLKAAHKGITTGTLESIIQAWSLALTNDHDITQAARTVEHWNTQIRALLDPPKTIELKISCPQCGARQVINAEGEINLAVTIQNLTAQCAVCLTQWEGEQLWYLKEATDYEPADTNKTTQL</sequence>
<dbReference type="Pfam" id="PF24030">
    <property type="entry name" value="DUF7341"/>
    <property type="match status" value="1"/>
</dbReference>
<dbReference type="KEGG" id="ari:UM93_14555"/>
<keyword evidence="3" id="KW-1185">Reference proteome</keyword>
<evidence type="ECO:0000313" key="2">
    <source>
        <dbReference type="EMBL" id="AJT42414.1"/>
    </source>
</evidence>